<dbReference type="Proteomes" id="UP000324176">
    <property type="component" value="Unassembled WGS sequence"/>
</dbReference>
<organism evidence="3 5">
    <name type="scientific">Nitrosomonas communis</name>
    <dbReference type="NCBI Taxonomy" id="44574"/>
    <lineage>
        <taxon>Bacteria</taxon>
        <taxon>Pseudomonadati</taxon>
        <taxon>Pseudomonadota</taxon>
        <taxon>Betaproteobacteria</taxon>
        <taxon>Nitrosomonadales</taxon>
        <taxon>Nitrosomonadaceae</taxon>
        <taxon>Nitrosomonas</taxon>
    </lineage>
</organism>
<evidence type="ECO:0000313" key="5">
    <source>
        <dbReference type="Proteomes" id="UP000034156"/>
    </source>
</evidence>
<evidence type="ECO:0000313" key="3">
    <source>
        <dbReference type="EMBL" id="AKH36693.1"/>
    </source>
</evidence>
<dbReference type="SUPFAM" id="SSF52833">
    <property type="entry name" value="Thioredoxin-like"/>
    <property type="match status" value="1"/>
</dbReference>
<evidence type="ECO:0000259" key="2">
    <source>
        <dbReference type="Pfam" id="PF00578"/>
    </source>
</evidence>
<protein>
    <submittedName>
        <fullName evidence="4">Peroxiredoxin</fullName>
    </submittedName>
</protein>
<dbReference type="GO" id="GO:0016491">
    <property type="term" value="F:oxidoreductase activity"/>
    <property type="evidence" value="ECO:0007669"/>
    <property type="project" value="InterPro"/>
</dbReference>
<feature type="domain" description="Alkyl hydroperoxide reductase subunit C/ Thiol specific antioxidant" evidence="2">
    <location>
        <begin position="25"/>
        <end position="138"/>
    </location>
</feature>
<evidence type="ECO:0000256" key="1">
    <source>
        <dbReference type="SAM" id="MobiDB-lite"/>
    </source>
</evidence>
<gene>
    <name evidence="3" type="ORF">AAW31_00875</name>
    <name evidence="4" type="ORF">BCL69_10441</name>
</gene>
<name>A0A0F7KC30_9PROT</name>
<dbReference type="Proteomes" id="UP000034156">
    <property type="component" value="Chromosome"/>
</dbReference>
<feature type="region of interest" description="Disordered" evidence="1">
    <location>
        <begin position="168"/>
        <end position="190"/>
    </location>
</feature>
<dbReference type="Gene3D" id="3.40.30.10">
    <property type="entry name" value="Glutaredoxin"/>
    <property type="match status" value="1"/>
</dbReference>
<dbReference type="PANTHER" id="PTHR42852">
    <property type="entry name" value="THIOL:DISULFIDE INTERCHANGE PROTEIN DSBE"/>
    <property type="match status" value="1"/>
</dbReference>
<evidence type="ECO:0000313" key="6">
    <source>
        <dbReference type="Proteomes" id="UP000324176"/>
    </source>
</evidence>
<dbReference type="InterPro" id="IPR000866">
    <property type="entry name" value="AhpC/TSA"/>
</dbReference>
<evidence type="ECO:0000313" key="4">
    <source>
        <dbReference type="EMBL" id="TYP82840.1"/>
    </source>
</evidence>
<reference evidence="4 6" key="3">
    <citation type="submission" date="2019-07" db="EMBL/GenBank/DDBJ databases">
        <title>Active sludge and wastewater microbial communities from Klosterneuburg, Austria.</title>
        <authorList>
            <person name="Wagner M."/>
        </authorList>
    </citation>
    <scope>NUCLEOTIDE SEQUENCE [LARGE SCALE GENOMIC DNA]</scope>
    <source>
        <strain evidence="4 6">Nm2</strain>
    </source>
</reference>
<dbReference type="OrthoDB" id="9811352at2"/>
<dbReference type="EMBL" id="CP011451">
    <property type="protein sequence ID" value="AKH36693.1"/>
    <property type="molecule type" value="Genomic_DNA"/>
</dbReference>
<dbReference type="Pfam" id="PF00578">
    <property type="entry name" value="AhpC-TSA"/>
    <property type="match status" value="1"/>
</dbReference>
<reference evidence="5" key="1">
    <citation type="submission" date="2015-05" db="EMBL/GenBank/DDBJ databases">
        <title>Draft genome of Nitrosomonas communis strain Nm2.</title>
        <authorList>
            <person name="Kozlowski J.A."/>
            <person name="Kits K.D."/>
            <person name="Stein L.Y."/>
        </authorList>
    </citation>
    <scope>NUCLEOTIDE SEQUENCE [LARGE SCALE GENOMIC DNA]</scope>
    <source>
        <strain evidence="5">Nm2</strain>
    </source>
</reference>
<dbReference type="PATRIC" id="fig|44574.3.peg.212"/>
<proteinExistence type="predicted"/>
<keyword evidence="5" id="KW-1185">Reference proteome</keyword>
<dbReference type="KEGG" id="nco:AAW31_00875"/>
<dbReference type="PANTHER" id="PTHR42852:SF13">
    <property type="entry name" value="PROTEIN DIPZ"/>
    <property type="match status" value="1"/>
</dbReference>
<reference evidence="3 5" key="2">
    <citation type="journal article" date="2016" name="Genome Announc.">
        <title>Genome Sequence of Nitrosomonas communis Strain Nm2, a Mesophilic Ammonia-Oxidizing Bacterium Isolated from Mediterranean Soil.</title>
        <authorList>
            <person name="Kozlowski J.A."/>
            <person name="Kits K.D."/>
            <person name="Stein L.Y."/>
        </authorList>
    </citation>
    <scope>NUCLEOTIDE SEQUENCE [LARGE SCALE GENOMIC DNA]</scope>
    <source>
        <strain evidence="3 5">Nm2</strain>
    </source>
</reference>
<dbReference type="GO" id="GO:0016209">
    <property type="term" value="F:antioxidant activity"/>
    <property type="evidence" value="ECO:0007669"/>
    <property type="project" value="InterPro"/>
</dbReference>
<sequence>MKTHQANGKILAPELQTVGWLNTPQPITLASLRGKVVLLHAFQMLCPGCVQMGIPQTQRIFEEFNPDQIAVIGLHTVFEHHSVMGREALEVFAYEYRLRFPIGIDKPNDQHVIPHTMMTYQMQGTPTTILIDKTGHLRMHKFGHVSDFILGVSIGTLLAEEVDETEQLQPAQSKQNEAESLGCGPDGCAV</sequence>
<dbReference type="AlphaFoldDB" id="A0A0F7KC30"/>
<accession>A0A0F7KC30</accession>
<dbReference type="InterPro" id="IPR050553">
    <property type="entry name" value="Thioredoxin_ResA/DsbE_sf"/>
</dbReference>
<dbReference type="InterPro" id="IPR036249">
    <property type="entry name" value="Thioredoxin-like_sf"/>
</dbReference>
<dbReference type="EMBL" id="VNHT01000044">
    <property type="protein sequence ID" value="TYP82840.1"/>
    <property type="molecule type" value="Genomic_DNA"/>
</dbReference>
<dbReference type="RefSeq" id="WP_046848796.1">
    <property type="nucleotide sequence ID" value="NZ_CBDIPD010000091.1"/>
</dbReference>